<dbReference type="EMBL" id="KN663430">
    <property type="protein sequence ID" value="KHN12088.1"/>
    <property type="molecule type" value="Genomic_DNA"/>
</dbReference>
<organism evidence="1">
    <name type="scientific">Glycine soja</name>
    <name type="common">Wild soybean</name>
    <dbReference type="NCBI Taxonomy" id="3848"/>
    <lineage>
        <taxon>Eukaryota</taxon>
        <taxon>Viridiplantae</taxon>
        <taxon>Streptophyta</taxon>
        <taxon>Embryophyta</taxon>
        <taxon>Tracheophyta</taxon>
        <taxon>Spermatophyta</taxon>
        <taxon>Magnoliopsida</taxon>
        <taxon>eudicotyledons</taxon>
        <taxon>Gunneridae</taxon>
        <taxon>Pentapetalae</taxon>
        <taxon>rosids</taxon>
        <taxon>fabids</taxon>
        <taxon>Fabales</taxon>
        <taxon>Fabaceae</taxon>
        <taxon>Papilionoideae</taxon>
        <taxon>50 kb inversion clade</taxon>
        <taxon>NPAAA clade</taxon>
        <taxon>indigoferoid/millettioid clade</taxon>
        <taxon>Phaseoleae</taxon>
        <taxon>Glycine</taxon>
        <taxon>Glycine subgen. Soja</taxon>
    </lineage>
</organism>
<proteinExistence type="predicted"/>
<dbReference type="AlphaFoldDB" id="A0A0B2PWH1"/>
<name>A0A0B2PWH1_GLYSO</name>
<accession>A0A0B2PWH1</accession>
<gene>
    <name evidence="1" type="ORF">glysoja_039378</name>
</gene>
<sequence length="70" mass="8167">MNFRGAPFIKEFKIQLDLVYTTLSWHFLHSGPDCFAYLRFMLNTSPNSNMFFLHIGEACFELRLISAVSM</sequence>
<protein>
    <submittedName>
        <fullName evidence="1">Uncharacterized protein</fullName>
    </submittedName>
</protein>
<dbReference type="Proteomes" id="UP000053555">
    <property type="component" value="Unassembled WGS sequence"/>
</dbReference>
<reference evidence="1" key="1">
    <citation type="submission" date="2014-07" db="EMBL/GenBank/DDBJ databases">
        <title>Identification of a novel salt tolerance gene in wild soybean by whole-genome sequencing.</title>
        <authorList>
            <person name="Lam H.-M."/>
            <person name="Qi X."/>
            <person name="Li M.-W."/>
            <person name="Liu X."/>
            <person name="Xie M."/>
            <person name="Ni M."/>
            <person name="Xu X."/>
        </authorList>
    </citation>
    <scope>NUCLEOTIDE SEQUENCE [LARGE SCALE GENOMIC DNA]</scope>
    <source>
        <tissue evidence="1">Root</tissue>
    </source>
</reference>
<evidence type="ECO:0000313" key="1">
    <source>
        <dbReference type="EMBL" id="KHN12088.1"/>
    </source>
</evidence>